<sequence length="98" mass="11540">MEKAFQAYRLNCPKNSSLLMVHDNAKPLTFLKTRQKLQMLGVKIFCHLPQKFHDRKDVKKWLDDVFASRPPEYYANGIGPLPSRWQVVMYTIGEYITH</sequence>
<evidence type="ECO:0000313" key="1">
    <source>
        <dbReference type="EMBL" id="PIC31814.1"/>
    </source>
</evidence>
<evidence type="ECO:0000313" key="2">
    <source>
        <dbReference type="Proteomes" id="UP000230233"/>
    </source>
</evidence>
<keyword evidence="2" id="KW-1185">Reference proteome</keyword>
<dbReference type="Gene3D" id="3.30.420.10">
    <property type="entry name" value="Ribonuclease H-like superfamily/Ribonuclease H"/>
    <property type="match status" value="1"/>
</dbReference>
<dbReference type="AlphaFoldDB" id="A0A2G5TX25"/>
<dbReference type="Proteomes" id="UP000230233">
    <property type="component" value="Chromosome IV"/>
</dbReference>
<dbReference type="EMBL" id="PDUG01000004">
    <property type="protein sequence ID" value="PIC31814.1"/>
    <property type="molecule type" value="Genomic_DNA"/>
</dbReference>
<accession>A0A2G5TX25</accession>
<organism evidence="1 2">
    <name type="scientific">Caenorhabditis nigoni</name>
    <dbReference type="NCBI Taxonomy" id="1611254"/>
    <lineage>
        <taxon>Eukaryota</taxon>
        <taxon>Metazoa</taxon>
        <taxon>Ecdysozoa</taxon>
        <taxon>Nematoda</taxon>
        <taxon>Chromadorea</taxon>
        <taxon>Rhabditida</taxon>
        <taxon>Rhabditina</taxon>
        <taxon>Rhabditomorpha</taxon>
        <taxon>Rhabditoidea</taxon>
        <taxon>Rhabditidae</taxon>
        <taxon>Peloderinae</taxon>
        <taxon>Caenorhabditis</taxon>
    </lineage>
</organism>
<protein>
    <submittedName>
        <fullName evidence="1">Uncharacterized protein</fullName>
    </submittedName>
</protein>
<name>A0A2G5TX25_9PELO</name>
<dbReference type="OrthoDB" id="616263at2759"/>
<proteinExistence type="predicted"/>
<dbReference type="InterPro" id="IPR036397">
    <property type="entry name" value="RNaseH_sf"/>
</dbReference>
<dbReference type="STRING" id="1611254.A0A2G5TX25"/>
<comment type="caution">
    <text evidence="1">The sequence shown here is derived from an EMBL/GenBank/DDBJ whole genome shotgun (WGS) entry which is preliminary data.</text>
</comment>
<reference evidence="1" key="1">
    <citation type="journal article" date="2018" name="Science">
        <title>Rapid genome shrinkage in a self-fertile nematode reveals sperm competition proteins.</title>
        <authorList>
            <person name="Yin D."/>
            <person name="Schwarz E.M."/>
            <person name="Thomas C.G."/>
            <person name="Felde R.L."/>
            <person name="Korf I.F."/>
            <person name="Cutter A.D."/>
            <person name="Schartner C.M."/>
            <person name="Ralston E.J."/>
            <person name="Meyer B.J."/>
            <person name="Haag E.S."/>
        </authorList>
    </citation>
    <scope>NUCLEOTIDE SEQUENCE</scope>
    <source>
        <strain evidence="1">JU1422</strain>
    </source>
</reference>
<gene>
    <name evidence="1" type="primary">Cnig_chr_IV.g12380</name>
    <name evidence="1" type="ORF">B9Z55_012380</name>
</gene>
<dbReference type="GO" id="GO:0003676">
    <property type="term" value="F:nucleic acid binding"/>
    <property type="evidence" value="ECO:0007669"/>
    <property type="project" value="InterPro"/>
</dbReference>